<evidence type="ECO:0000256" key="5">
    <source>
        <dbReference type="ARBA" id="ARBA00023295"/>
    </source>
</evidence>
<dbReference type="Proteomes" id="UP000272400">
    <property type="component" value="Unassembled WGS sequence"/>
</dbReference>
<dbReference type="InterPro" id="IPR029018">
    <property type="entry name" value="Hex-like_dom2"/>
</dbReference>
<gene>
    <name evidence="9" type="ORF">EDD29_7192</name>
</gene>
<dbReference type="Gene3D" id="3.20.20.80">
    <property type="entry name" value="Glycosidases"/>
    <property type="match status" value="1"/>
</dbReference>
<dbReference type="EMBL" id="RJKE01000001">
    <property type="protein sequence ID" value="ROO89495.1"/>
    <property type="molecule type" value="Genomic_DNA"/>
</dbReference>
<dbReference type="SUPFAM" id="SSF55545">
    <property type="entry name" value="beta-N-acetylhexosaminidase-like domain"/>
    <property type="match status" value="1"/>
</dbReference>
<dbReference type="InterPro" id="IPR015882">
    <property type="entry name" value="HEX_bac_N"/>
</dbReference>
<evidence type="ECO:0000256" key="6">
    <source>
        <dbReference type="PIRSR" id="PIRSR625705-1"/>
    </source>
</evidence>
<accession>A0A3N1D7K9</accession>
<keyword evidence="5" id="KW-0326">Glycosidase</keyword>
<dbReference type="GO" id="GO:0005975">
    <property type="term" value="P:carbohydrate metabolic process"/>
    <property type="evidence" value="ECO:0007669"/>
    <property type="project" value="InterPro"/>
</dbReference>
<comment type="caution">
    <text evidence="9">The sequence shown here is derived from an EMBL/GenBank/DDBJ whole genome shotgun (WGS) entry which is preliminary data.</text>
</comment>
<dbReference type="PANTHER" id="PTHR22600">
    <property type="entry name" value="BETA-HEXOSAMINIDASE"/>
    <property type="match status" value="1"/>
</dbReference>
<evidence type="ECO:0000259" key="7">
    <source>
        <dbReference type="Pfam" id="PF00728"/>
    </source>
</evidence>
<dbReference type="CDD" id="cd06568">
    <property type="entry name" value="GH20_SpHex_like"/>
    <property type="match status" value="1"/>
</dbReference>
<dbReference type="GO" id="GO:0016020">
    <property type="term" value="C:membrane"/>
    <property type="evidence" value="ECO:0007669"/>
    <property type="project" value="TreeGrafter"/>
</dbReference>
<comment type="similarity">
    <text evidence="2">Belongs to the glycosyl hydrolase 20 family.</text>
</comment>
<evidence type="ECO:0000259" key="8">
    <source>
        <dbReference type="Pfam" id="PF02838"/>
    </source>
</evidence>
<keyword evidence="4" id="KW-0378">Hydrolase</keyword>
<feature type="active site" description="Proton donor" evidence="6">
    <location>
        <position position="298"/>
    </location>
</feature>
<evidence type="ECO:0000313" key="9">
    <source>
        <dbReference type="EMBL" id="ROO89495.1"/>
    </source>
</evidence>
<feature type="domain" description="Glycoside hydrolase family 20 catalytic" evidence="7">
    <location>
        <begin position="306"/>
        <end position="450"/>
    </location>
</feature>
<sequence>MRDVEPNLIPVPRSLVSGPGALTLGADATLTAPAGRAAASLRALLDRATGLPFPPPAPGAPATVALTLDGPASLGREGYLLDVTEAGARLRAHTDEGLFRAVQTLRQLLPPAIESPVAVPGPWRVPCVAIEDGPRYAWRGVMLDVARHFFDVAAVERFIDRLVPYKFNVLHLHLSDDQGWRLEIDGHPRLTEHGAATAVGGPPGGFFTQDDYKEIVAYAADRYFTVVPEIDVPGHTQAAMSSYPYLSTQESPELYEGVEVGFSELALHRDSTYAFLDDVFGQVSALTPGGFLHIGGDEALSTTAEDYAHFMSRALPLVGGHGKTVVAWQEAASAPSLPPGVHLQYWRPTGEEVPAALVAAVRAGVRLIMSPADRVYLDQKYADDAPLGLMWAGTVGVRRSYEWDPGALVPGADVAGVEAPLWSETLRTPDDLDHMLFPRLPGIADTAWSAAPRDWPGHVRRLRAHTARWDAAGITAYHRAPELEE</sequence>
<protein>
    <recommendedName>
        <fullName evidence="3">beta-N-acetylhexosaminidase</fullName>
        <ecNumber evidence="3">3.2.1.52</ecNumber>
    </recommendedName>
</protein>
<dbReference type="GO" id="GO:0030203">
    <property type="term" value="P:glycosaminoglycan metabolic process"/>
    <property type="evidence" value="ECO:0007669"/>
    <property type="project" value="TreeGrafter"/>
</dbReference>
<dbReference type="InterPro" id="IPR025705">
    <property type="entry name" value="Beta_hexosaminidase_sua/sub"/>
</dbReference>
<dbReference type="AlphaFoldDB" id="A0A3N1D7K9"/>
<dbReference type="SUPFAM" id="SSF51445">
    <property type="entry name" value="(Trans)glycosidases"/>
    <property type="match status" value="1"/>
</dbReference>
<comment type="catalytic activity">
    <reaction evidence="1">
        <text>Hydrolysis of terminal non-reducing N-acetyl-D-hexosamine residues in N-acetyl-beta-D-hexosaminides.</text>
        <dbReference type="EC" id="3.2.1.52"/>
    </reaction>
</comment>
<feature type="domain" description="Beta-hexosaminidase bacterial type N-terminal" evidence="8">
    <location>
        <begin position="6"/>
        <end position="132"/>
    </location>
</feature>
<name>A0A3N1D7K9_9ACTN</name>
<dbReference type="GO" id="GO:0004563">
    <property type="term" value="F:beta-N-acetylhexosaminidase activity"/>
    <property type="evidence" value="ECO:0007669"/>
    <property type="project" value="UniProtKB-EC"/>
</dbReference>
<dbReference type="InterPro" id="IPR017853">
    <property type="entry name" value="GH"/>
</dbReference>
<evidence type="ECO:0000256" key="3">
    <source>
        <dbReference type="ARBA" id="ARBA00012663"/>
    </source>
</evidence>
<dbReference type="Gene3D" id="3.30.379.10">
    <property type="entry name" value="Chitobiase/beta-hexosaminidase domain 2-like"/>
    <property type="match status" value="1"/>
</dbReference>
<keyword evidence="10" id="KW-1185">Reference proteome</keyword>
<dbReference type="Pfam" id="PF00728">
    <property type="entry name" value="Glyco_hydro_20"/>
    <property type="match status" value="2"/>
</dbReference>
<dbReference type="InterPro" id="IPR015883">
    <property type="entry name" value="Glyco_hydro_20_cat"/>
</dbReference>
<proteinExistence type="inferred from homology"/>
<feature type="domain" description="Glycoside hydrolase family 20 catalytic" evidence="7">
    <location>
        <begin position="136"/>
        <end position="300"/>
    </location>
</feature>
<organism evidence="9 10">
    <name type="scientific">Actinocorallia herbida</name>
    <dbReference type="NCBI Taxonomy" id="58109"/>
    <lineage>
        <taxon>Bacteria</taxon>
        <taxon>Bacillati</taxon>
        <taxon>Actinomycetota</taxon>
        <taxon>Actinomycetes</taxon>
        <taxon>Streptosporangiales</taxon>
        <taxon>Thermomonosporaceae</taxon>
        <taxon>Actinocorallia</taxon>
    </lineage>
</organism>
<evidence type="ECO:0000256" key="2">
    <source>
        <dbReference type="ARBA" id="ARBA00006285"/>
    </source>
</evidence>
<dbReference type="EC" id="3.2.1.52" evidence="3"/>
<dbReference type="PRINTS" id="PR00738">
    <property type="entry name" value="GLHYDRLASE20"/>
</dbReference>
<reference evidence="9 10" key="1">
    <citation type="submission" date="2018-11" db="EMBL/GenBank/DDBJ databases">
        <title>Sequencing the genomes of 1000 actinobacteria strains.</title>
        <authorList>
            <person name="Klenk H.-P."/>
        </authorList>
    </citation>
    <scope>NUCLEOTIDE SEQUENCE [LARGE SCALE GENOMIC DNA]</scope>
    <source>
        <strain evidence="9 10">DSM 44254</strain>
    </source>
</reference>
<evidence type="ECO:0000313" key="10">
    <source>
        <dbReference type="Proteomes" id="UP000272400"/>
    </source>
</evidence>
<evidence type="ECO:0000256" key="4">
    <source>
        <dbReference type="ARBA" id="ARBA00022801"/>
    </source>
</evidence>
<dbReference type="Pfam" id="PF02838">
    <property type="entry name" value="Glyco_hydro_20b"/>
    <property type="match status" value="1"/>
</dbReference>
<dbReference type="PANTHER" id="PTHR22600:SF57">
    <property type="entry name" value="BETA-N-ACETYLHEXOSAMINIDASE"/>
    <property type="match status" value="1"/>
</dbReference>
<evidence type="ECO:0000256" key="1">
    <source>
        <dbReference type="ARBA" id="ARBA00001231"/>
    </source>
</evidence>